<dbReference type="CDD" id="cd12871">
    <property type="entry name" value="Bacuni_01323_like"/>
    <property type="match status" value="1"/>
</dbReference>
<dbReference type="KEGG" id="bfc:BacF7301_06500"/>
<organism evidence="1 2">
    <name type="scientific">Bacteroides faecium</name>
    <dbReference type="NCBI Taxonomy" id="2715212"/>
    <lineage>
        <taxon>Bacteria</taxon>
        <taxon>Pseudomonadati</taxon>
        <taxon>Bacteroidota</taxon>
        <taxon>Bacteroidia</taxon>
        <taxon>Bacteroidales</taxon>
        <taxon>Bacteroidaceae</taxon>
        <taxon>Bacteroides</taxon>
    </lineage>
</organism>
<gene>
    <name evidence="1" type="ORF">BacF7301_06500</name>
</gene>
<protein>
    <submittedName>
        <fullName evidence="1">DUF4595 domain-containing protein</fullName>
    </submittedName>
</protein>
<evidence type="ECO:0000313" key="2">
    <source>
        <dbReference type="Proteomes" id="UP000501780"/>
    </source>
</evidence>
<dbReference type="Proteomes" id="UP000501780">
    <property type="component" value="Chromosome"/>
</dbReference>
<sequence>MGNVIKVLSSILLGCVCLLACSDNDEGKEDDAVFSIIGFWSGEIGYSCSDGEHQGKSGAISFETDGTGVLVEAGEEPAPFHYEMDSPNKKVTVLFEDGRRGEYRYTELTGTQLIFVEVCPVCGKEMIMKLKHIDRPYDITVSSTEGYIESFQSHFDTQLRVSAIDYQLIDTDGEGDGSAGTVDISYTSNKVHMTNALLSNHTLYTAVFTLNDKGWATKADCTYQSVDNDYSGSGTLYFTYDSQEHLKSISYSYSSTSGVESGSVKTTWSENLMTAMKGEGDDYQAGINYRTDPVPELSINLPYFMLFRYDDDAVSCGGDNVILCYASLLNILGKAPQRLMDRLVNGNDDWQNIFSFDYEWSDGRLTKIHDHSSYNGDGATAENYDAEISLSYY</sequence>
<dbReference type="RefSeq" id="WP_167961317.1">
    <property type="nucleotide sequence ID" value="NZ_CP050831.1"/>
</dbReference>
<proteinExistence type="predicted"/>
<name>A0A6H0KK55_9BACE</name>
<keyword evidence="2" id="KW-1185">Reference proteome</keyword>
<dbReference type="AlphaFoldDB" id="A0A6H0KK55"/>
<dbReference type="EMBL" id="CP050831">
    <property type="protein sequence ID" value="QIU93816.1"/>
    <property type="molecule type" value="Genomic_DNA"/>
</dbReference>
<accession>A0A6H0KK55</accession>
<reference evidence="1 2" key="1">
    <citation type="submission" date="2020-03" db="EMBL/GenBank/DDBJ databases">
        <title>Genomic analysis of Bacteroides faecium CBA7301.</title>
        <authorList>
            <person name="Kim J."/>
            <person name="Roh S.W."/>
        </authorList>
    </citation>
    <scope>NUCLEOTIDE SEQUENCE [LARGE SCALE GENOMIC DNA]</scope>
    <source>
        <strain evidence="1 2">CBA7301</strain>
    </source>
</reference>
<evidence type="ECO:0000313" key="1">
    <source>
        <dbReference type="EMBL" id="QIU93816.1"/>
    </source>
</evidence>